<dbReference type="PANTHER" id="PTHR46300:SF7">
    <property type="entry name" value="P450, PUTATIVE (EUROFUNG)-RELATED"/>
    <property type="match status" value="1"/>
</dbReference>
<keyword evidence="4" id="KW-0349">Heme</keyword>
<evidence type="ECO:0000256" key="7">
    <source>
        <dbReference type="ARBA" id="ARBA00023004"/>
    </source>
</evidence>
<dbReference type="GO" id="GO:0016705">
    <property type="term" value="F:oxidoreductase activity, acting on paired donors, with incorporation or reduction of molecular oxygen"/>
    <property type="evidence" value="ECO:0007669"/>
    <property type="project" value="InterPro"/>
</dbReference>
<keyword evidence="11" id="KW-1185">Reference proteome</keyword>
<evidence type="ECO:0000256" key="1">
    <source>
        <dbReference type="ARBA" id="ARBA00001971"/>
    </source>
</evidence>
<organism evidence="10 11">
    <name type="scientific">Mycena alexandri</name>
    <dbReference type="NCBI Taxonomy" id="1745969"/>
    <lineage>
        <taxon>Eukaryota</taxon>
        <taxon>Fungi</taxon>
        <taxon>Dikarya</taxon>
        <taxon>Basidiomycota</taxon>
        <taxon>Agaricomycotina</taxon>
        <taxon>Agaricomycetes</taxon>
        <taxon>Agaricomycetidae</taxon>
        <taxon>Agaricales</taxon>
        <taxon>Marasmiineae</taxon>
        <taxon>Mycenaceae</taxon>
        <taxon>Mycena</taxon>
    </lineage>
</organism>
<protein>
    <submittedName>
        <fullName evidence="10">Cytochrome P450</fullName>
    </submittedName>
</protein>
<feature type="transmembrane region" description="Helical" evidence="9">
    <location>
        <begin position="6"/>
        <end position="23"/>
    </location>
</feature>
<dbReference type="PRINTS" id="PR00463">
    <property type="entry name" value="EP450I"/>
</dbReference>
<keyword evidence="8" id="KW-0503">Monooxygenase</keyword>
<dbReference type="PANTHER" id="PTHR46300">
    <property type="entry name" value="P450, PUTATIVE (EUROFUNG)-RELATED-RELATED"/>
    <property type="match status" value="1"/>
</dbReference>
<reference evidence="10" key="1">
    <citation type="submission" date="2023-03" db="EMBL/GenBank/DDBJ databases">
        <title>Massive genome expansion in bonnet fungi (Mycena s.s.) driven by repeated elements and novel gene families across ecological guilds.</title>
        <authorList>
            <consortium name="Lawrence Berkeley National Laboratory"/>
            <person name="Harder C.B."/>
            <person name="Miyauchi S."/>
            <person name="Viragh M."/>
            <person name="Kuo A."/>
            <person name="Thoen E."/>
            <person name="Andreopoulos B."/>
            <person name="Lu D."/>
            <person name="Skrede I."/>
            <person name="Drula E."/>
            <person name="Henrissat B."/>
            <person name="Morin E."/>
            <person name="Kohler A."/>
            <person name="Barry K."/>
            <person name="LaButti K."/>
            <person name="Morin E."/>
            <person name="Salamov A."/>
            <person name="Lipzen A."/>
            <person name="Mereny Z."/>
            <person name="Hegedus B."/>
            <person name="Baldrian P."/>
            <person name="Stursova M."/>
            <person name="Weitz H."/>
            <person name="Taylor A."/>
            <person name="Grigoriev I.V."/>
            <person name="Nagy L.G."/>
            <person name="Martin F."/>
            <person name="Kauserud H."/>
        </authorList>
    </citation>
    <scope>NUCLEOTIDE SEQUENCE</scope>
    <source>
        <strain evidence="10">CBHHK200</strain>
    </source>
</reference>
<dbReference type="Gene3D" id="1.10.630.10">
    <property type="entry name" value="Cytochrome P450"/>
    <property type="match status" value="1"/>
</dbReference>
<keyword evidence="9" id="KW-1133">Transmembrane helix</keyword>
<dbReference type="EMBL" id="JARJCM010000074">
    <property type="protein sequence ID" value="KAJ7032289.1"/>
    <property type="molecule type" value="Genomic_DNA"/>
</dbReference>
<dbReference type="InterPro" id="IPR001128">
    <property type="entry name" value="Cyt_P450"/>
</dbReference>
<accession>A0AAD6X4X8</accession>
<proteinExistence type="inferred from homology"/>
<dbReference type="SUPFAM" id="SSF48264">
    <property type="entry name" value="Cytochrome P450"/>
    <property type="match status" value="1"/>
</dbReference>
<comment type="cofactor">
    <cofactor evidence="1">
        <name>heme</name>
        <dbReference type="ChEBI" id="CHEBI:30413"/>
    </cofactor>
</comment>
<keyword evidence="5" id="KW-0479">Metal-binding</keyword>
<evidence type="ECO:0000256" key="5">
    <source>
        <dbReference type="ARBA" id="ARBA00022723"/>
    </source>
</evidence>
<feature type="non-terminal residue" evidence="10">
    <location>
        <position position="1"/>
    </location>
</feature>
<evidence type="ECO:0000256" key="3">
    <source>
        <dbReference type="ARBA" id="ARBA00010617"/>
    </source>
</evidence>
<evidence type="ECO:0000256" key="8">
    <source>
        <dbReference type="ARBA" id="ARBA00023033"/>
    </source>
</evidence>
<dbReference type="InterPro" id="IPR050364">
    <property type="entry name" value="Cytochrome_P450_fung"/>
</dbReference>
<evidence type="ECO:0000256" key="4">
    <source>
        <dbReference type="ARBA" id="ARBA00022617"/>
    </source>
</evidence>
<keyword evidence="9" id="KW-0812">Transmembrane</keyword>
<dbReference type="InterPro" id="IPR036396">
    <property type="entry name" value="Cyt_P450_sf"/>
</dbReference>
<name>A0AAD6X4X8_9AGAR</name>
<comment type="similarity">
    <text evidence="3">Belongs to the cytochrome P450 family.</text>
</comment>
<dbReference type="GO" id="GO:0004497">
    <property type="term" value="F:monooxygenase activity"/>
    <property type="evidence" value="ECO:0007669"/>
    <property type="project" value="UniProtKB-KW"/>
</dbReference>
<dbReference type="AlphaFoldDB" id="A0AAD6X4X8"/>
<dbReference type="GO" id="GO:0020037">
    <property type="term" value="F:heme binding"/>
    <property type="evidence" value="ECO:0007669"/>
    <property type="project" value="InterPro"/>
</dbReference>
<keyword evidence="7" id="KW-0408">Iron</keyword>
<keyword evidence="6" id="KW-0560">Oxidoreductase</keyword>
<evidence type="ECO:0000256" key="2">
    <source>
        <dbReference type="ARBA" id="ARBA00005179"/>
    </source>
</evidence>
<dbReference type="InterPro" id="IPR002401">
    <property type="entry name" value="Cyt_P450_E_grp-I"/>
</dbReference>
<comment type="caution">
    <text evidence="10">The sequence shown here is derived from an EMBL/GenBank/DDBJ whole genome shotgun (WGS) entry which is preliminary data.</text>
</comment>
<evidence type="ECO:0000256" key="9">
    <source>
        <dbReference type="SAM" id="Phobius"/>
    </source>
</evidence>
<evidence type="ECO:0000313" key="11">
    <source>
        <dbReference type="Proteomes" id="UP001218188"/>
    </source>
</evidence>
<dbReference type="Pfam" id="PF00067">
    <property type="entry name" value="p450"/>
    <property type="match status" value="1"/>
</dbReference>
<dbReference type="GO" id="GO:0005506">
    <property type="term" value="F:iron ion binding"/>
    <property type="evidence" value="ECO:0007669"/>
    <property type="project" value="InterPro"/>
</dbReference>
<gene>
    <name evidence="10" type="ORF">C8F04DRAFT_959151</name>
</gene>
<sequence>LYIANSDPIVVVLIIVMLVMLANPEAQKKAQAEIDSVTGQTRLPDFNDQDALPYVSALVKEVLRWRPATHIGVPHLLPVEDEYRGFRIPGQPN</sequence>
<comment type="pathway">
    <text evidence="2">Secondary metabolite biosynthesis.</text>
</comment>
<evidence type="ECO:0000313" key="10">
    <source>
        <dbReference type="EMBL" id="KAJ7032289.1"/>
    </source>
</evidence>
<evidence type="ECO:0000256" key="6">
    <source>
        <dbReference type="ARBA" id="ARBA00023002"/>
    </source>
</evidence>
<dbReference type="Proteomes" id="UP001218188">
    <property type="component" value="Unassembled WGS sequence"/>
</dbReference>
<keyword evidence="9" id="KW-0472">Membrane</keyword>